<dbReference type="Proteomes" id="UP000887574">
    <property type="component" value="Unplaced"/>
</dbReference>
<dbReference type="GO" id="GO:0016020">
    <property type="term" value="C:membrane"/>
    <property type="evidence" value="ECO:0007669"/>
    <property type="project" value="TreeGrafter"/>
</dbReference>
<dbReference type="WBParaSite" id="jg21255">
    <property type="protein sequence ID" value="jg21255"/>
    <property type="gene ID" value="jg21255"/>
</dbReference>
<dbReference type="InterPro" id="IPR045263">
    <property type="entry name" value="GLUT"/>
</dbReference>
<keyword evidence="1" id="KW-0812">Transmembrane</keyword>
<protein>
    <submittedName>
        <fullName evidence="3">Uncharacterized protein</fullName>
    </submittedName>
</protein>
<evidence type="ECO:0000256" key="1">
    <source>
        <dbReference type="SAM" id="Phobius"/>
    </source>
</evidence>
<keyword evidence="2" id="KW-1185">Reference proteome</keyword>
<dbReference type="PANTHER" id="PTHR23503:SF108">
    <property type="entry name" value="MAJOR FACILITATOR SUPERFAMILY (MFS) PROFILE DOMAIN-CONTAINING PROTEIN"/>
    <property type="match status" value="1"/>
</dbReference>
<keyword evidence="1" id="KW-1133">Transmembrane helix</keyword>
<name>A0A915DLI8_9BILA</name>
<proteinExistence type="predicted"/>
<dbReference type="PANTHER" id="PTHR23503">
    <property type="entry name" value="SOLUTE CARRIER FAMILY 2"/>
    <property type="match status" value="1"/>
</dbReference>
<dbReference type="AlphaFoldDB" id="A0A915DLI8"/>
<feature type="transmembrane region" description="Helical" evidence="1">
    <location>
        <begin position="109"/>
        <end position="131"/>
    </location>
</feature>
<organism evidence="2 3">
    <name type="scientific">Ditylenchus dipsaci</name>
    <dbReference type="NCBI Taxonomy" id="166011"/>
    <lineage>
        <taxon>Eukaryota</taxon>
        <taxon>Metazoa</taxon>
        <taxon>Ecdysozoa</taxon>
        <taxon>Nematoda</taxon>
        <taxon>Chromadorea</taxon>
        <taxon>Rhabditida</taxon>
        <taxon>Tylenchina</taxon>
        <taxon>Tylenchomorpha</taxon>
        <taxon>Sphaerularioidea</taxon>
        <taxon>Anguinidae</taxon>
        <taxon>Anguininae</taxon>
        <taxon>Ditylenchus</taxon>
    </lineage>
</organism>
<dbReference type="Gene3D" id="1.20.1250.20">
    <property type="entry name" value="MFS general substrate transporter like domains"/>
    <property type="match status" value="1"/>
</dbReference>
<sequence length="165" mass="19245">MVIPIKESPKYLLINRNDRAAAKEALIYYQGEYIDHEQYMNDTLKEAEDTLSDRTSLQILVELFTKPHLRSHFLGMCTLHAILGVWPITTRLLKDHFTPEMSQVYSTSLFGVNFVAGVIGSFVVSSVYVWIQPHLRNWNWSDCFLHYWRSATTPPFYWTSSFVFS</sequence>
<evidence type="ECO:0000313" key="2">
    <source>
        <dbReference type="Proteomes" id="UP000887574"/>
    </source>
</evidence>
<dbReference type="GO" id="GO:0015149">
    <property type="term" value="F:hexose transmembrane transporter activity"/>
    <property type="evidence" value="ECO:0007669"/>
    <property type="project" value="TreeGrafter"/>
</dbReference>
<dbReference type="InterPro" id="IPR036259">
    <property type="entry name" value="MFS_trans_sf"/>
</dbReference>
<keyword evidence="1" id="KW-0472">Membrane</keyword>
<reference evidence="3" key="1">
    <citation type="submission" date="2022-11" db="UniProtKB">
        <authorList>
            <consortium name="WormBaseParasite"/>
        </authorList>
    </citation>
    <scope>IDENTIFICATION</scope>
</reference>
<feature type="transmembrane region" description="Helical" evidence="1">
    <location>
        <begin position="73"/>
        <end position="89"/>
    </location>
</feature>
<evidence type="ECO:0000313" key="3">
    <source>
        <dbReference type="WBParaSite" id="jg21255"/>
    </source>
</evidence>
<accession>A0A915DLI8</accession>